<dbReference type="InterPro" id="IPR000210">
    <property type="entry name" value="BTB/POZ_dom"/>
</dbReference>
<evidence type="ECO:0000256" key="2">
    <source>
        <dbReference type="ARBA" id="ARBA00022786"/>
    </source>
</evidence>
<comment type="pathway">
    <text evidence="1">Protein modification; protein ubiquitination.</text>
</comment>
<dbReference type="RefSeq" id="XP_010241009.1">
    <property type="nucleotide sequence ID" value="XM_010242707.2"/>
</dbReference>
<dbReference type="SMART" id="SM00225">
    <property type="entry name" value="BTB"/>
    <property type="match status" value="1"/>
</dbReference>
<dbReference type="PANTHER" id="PTHR32370">
    <property type="entry name" value="OS12G0117600 PROTEIN"/>
    <property type="match status" value="1"/>
</dbReference>
<evidence type="ECO:0000313" key="6">
    <source>
        <dbReference type="Proteomes" id="UP000189703"/>
    </source>
</evidence>
<keyword evidence="2" id="KW-0833">Ubl conjugation pathway</keyword>
<gene>
    <name evidence="7" type="primary">LOC104585737</name>
</gene>
<organism evidence="6 7">
    <name type="scientific">Nelumbo nucifera</name>
    <name type="common">Sacred lotus</name>
    <dbReference type="NCBI Taxonomy" id="4432"/>
    <lineage>
        <taxon>Eukaryota</taxon>
        <taxon>Viridiplantae</taxon>
        <taxon>Streptophyta</taxon>
        <taxon>Embryophyta</taxon>
        <taxon>Tracheophyta</taxon>
        <taxon>Spermatophyta</taxon>
        <taxon>Magnoliopsida</taxon>
        <taxon>Proteales</taxon>
        <taxon>Nelumbonaceae</taxon>
        <taxon>Nelumbo</taxon>
    </lineage>
</organism>
<dbReference type="Gene3D" id="3.30.710.10">
    <property type="entry name" value="Potassium Channel Kv1.1, Chain A"/>
    <property type="match status" value="1"/>
</dbReference>
<proteinExistence type="inferred from homology"/>
<evidence type="ECO:0000259" key="5">
    <source>
        <dbReference type="PROSITE" id="PS51649"/>
    </source>
</evidence>
<dbReference type="PROSITE" id="PS51649">
    <property type="entry name" value="NPH3"/>
    <property type="match status" value="1"/>
</dbReference>
<dbReference type="FunCoup" id="A0A1U7Z1J0">
    <property type="interactions" value="1660"/>
</dbReference>
<evidence type="ECO:0000256" key="1">
    <source>
        <dbReference type="ARBA" id="ARBA00004906"/>
    </source>
</evidence>
<dbReference type="AlphaFoldDB" id="A0A1U7Z1J0"/>
<dbReference type="GeneID" id="104585737"/>
<feature type="domain" description="NPH3" evidence="5">
    <location>
        <begin position="218"/>
        <end position="469"/>
    </location>
</feature>
<dbReference type="InterPro" id="IPR011333">
    <property type="entry name" value="SKP1/BTB/POZ_sf"/>
</dbReference>
<comment type="similarity">
    <text evidence="3">Belongs to the NPH3 family.</text>
</comment>
<evidence type="ECO:0000256" key="3">
    <source>
        <dbReference type="PROSITE-ProRule" id="PRU00982"/>
    </source>
</evidence>
<dbReference type="GO" id="GO:0016567">
    <property type="term" value="P:protein ubiquitination"/>
    <property type="evidence" value="ECO:0007669"/>
    <property type="project" value="UniProtKB-UniPathway"/>
</dbReference>
<dbReference type="SUPFAM" id="SSF54695">
    <property type="entry name" value="POZ domain"/>
    <property type="match status" value="1"/>
</dbReference>
<dbReference type="OMA" id="LDEMPQW"/>
<dbReference type="InterPro" id="IPR043454">
    <property type="entry name" value="NPH3/RPT2-like"/>
</dbReference>
<feature type="domain" description="BTB" evidence="4">
    <location>
        <begin position="34"/>
        <end position="98"/>
    </location>
</feature>
<dbReference type="eggNOG" id="ENOG502QW1N">
    <property type="taxonomic scope" value="Eukaryota"/>
</dbReference>
<dbReference type="Proteomes" id="UP000189703">
    <property type="component" value="Unplaced"/>
</dbReference>
<accession>A0A1U7Z1J0</accession>
<evidence type="ECO:0000259" key="4">
    <source>
        <dbReference type="PROSITE" id="PS50097"/>
    </source>
</evidence>
<protein>
    <submittedName>
        <fullName evidence="7">BTB/POZ domain-containing protein At3g22104-like isoform X1</fullName>
    </submittedName>
</protein>
<dbReference type="UniPathway" id="UPA00143"/>
<dbReference type="OrthoDB" id="624345at2759"/>
<dbReference type="KEGG" id="nnu:104585737"/>
<reference evidence="7" key="1">
    <citation type="submission" date="2025-08" db="UniProtKB">
        <authorList>
            <consortium name="RefSeq"/>
        </authorList>
    </citation>
    <scope>IDENTIFICATION</scope>
</reference>
<name>A0A1U7Z1J0_NELNU</name>
<sequence length="569" mass="64205">MVYFIEGGKFLQECQRKDWSRDWPLQLFFSEVCCDLEVDVNGQEIFLVDKKIISSFSGRLNRLFGKSTGKSRKIKVVFHDLPGGVEGFELMARFCYNNGRTEIASSNVILLNSVAHFMEMNKDVSCTDNLLEQTEKFLEGIPYWTWSELLGALKQCQEFVPIVNSSGLLQKCLDSLVARMAPASDASPSTSSTDSTALRFSCDTRSTESTKNSYSRATWWFEDLVVFHPSLIEKVIKAMTAQKFNHATISKFLFYYQKSRFSGATPDEKCKIIETVVEMLFSLDWSSVSCKSLFGILRVALSLNVSKICRNRLEGMIGSHLDQATLDNLLVPSPPSVAYLYDVNLVLRFLKSFLQTGGCWVSSTRLKKVASLVDLYIAEVAPDSCLKPSKFAALALALPDSARDSHDGIYRAMDMYLEVHAGLSEEERMKICCALNYEKLSSEACKHLAQNKKFPSRTAVQALIAQQSKLKSILQDMNHFKSLGDPPYGYNEKGSKGKKYEDDDQVVLYARKLDLSTENEKLKAHLQGMQWRVMKLEKVCRKMQTQMAKIMKSRLSSSSNARSLPRLCS</sequence>
<dbReference type="Pfam" id="PF03000">
    <property type="entry name" value="NPH3"/>
    <property type="match status" value="1"/>
</dbReference>
<keyword evidence="6" id="KW-1185">Reference proteome</keyword>
<dbReference type="InterPro" id="IPR027356">
    <property type="entry name" value="NPH3_dom"/>
</dbReference>
<dbReference type="PROSITE" id="PS50097">
    <property type="entry name" value="BTB"/>
    <property type="match status" value="1"/>
</dbReference>
<dbReference type="InParanoid" id="A0A1U7Z1J0"/>
<evidence type="ECO:0000313" key="7">
    <source>
        <dbReference type="RefSeq" id="XP_010241009.1"/>
    </source>
</evidence>